<protein>
    <recommendedName>
        <fullName evidence="4">DUF943 family protein</fullName>
    </recommendedName>
</protein>
<comment type="caution">
    <text evidence="2">The sequence shown here is derived from an EMBL/GenBank/DDBJ whole genome shotgun (WGS) entry which is preliminary data.</text>
</comment>
<dbReference type="RefSeq" id="WP_380802723.1">
    <property type="nucleotide sequence ID" value="NZ_JBHUIV010000016.1"/>
</dbReference>
<keyword evidence="1" id="KW-1133">Transmembrane helix</keyword>
<organism evidence="2 3">
    <name type="scientific">Shivajiella indica</name>
    <dbReference type="NCBI Taxonomy" id="872115"/>
    <lineage>
        <taxon>Bacteria</taxon>
        <taxon>Pseudomonadati</taxon>
        <taxon>Bacteroidota</taxon>
        <taxon>Cytophagia</taxon>
        <taxon>Cytophagales</taxon>
        <taxon>Cyclobacteriaceae</taxon>
        <taxon>Shivajiella</taxon>
    </lineage>
</organism>
<accession>A0ABW5B7T6</accession>
<evidence type="ECO:0000313" key="3">
    <source>
        <dbReference type="Proteomes" id="UP001597414"/>
    </source>
</evidence>
<dbReference type="Proteomes" id="UP001597414">
    <property type="component" value="Unassembled WGS sequence"/>
</dbReference>
<evidence type="ECO:0000256" key="1">
    <source>
        <dbReference type="SAM" id="Phobius"/>
    </source>
</evidence>
<dbReference type="EMBL" id="JBHUIV010000016">
    <property type="protein sequence ID" value="MFD2202177.1"/>
    <property type="molecule type" value="Genomic_DNA"/>
</dbReference>
<reference evidence="3" key="1">
    <citation type="journal article" date="2019" name="Int. J. Syst. Evol. Microbiol.">
        <title>The Global Catalogue of Microorganisms (GCM) 10K type strain sequencing project: providing services to taxonomists for standard genome sequencing and annotation.</title>
        <authorList>
            <consortium name="The Broad Institute Genomics Platform"/>
            <consortium name="The Broad Institute Genome Sequencing Center for Infectious Disease"/>
            <person name="Wu L."/>
            <person name="Ma J."/>
        </authorList>
    </citation>
    <scope>NUCLEOTIDE SEQUENCE [LARGE SCALE GENOMIC DNA]</scope>
    <source>
        <strain evidence="3">KCTC 19812</strain>
    </source>
</reference>
<keyword evidence="3" id="KW-1185">Reference proteome</keyword>
<feature type="transmembrane region" description="Helical" evidence="1">
    <location>
        <begin position="5"/>
        <end position="23"/>
    </location>
</feature>
<gene>
    <name evidence="2" type="ORF">ACFSKV_11425</name>
</gene>
<sequence length="135" mass="15713">MSSRFVFYALILVVVVILIWIISDTFTQPGVSDLEGDFEELVFFRNENNTGPIIRLYVVYSPDTIWESMKAYGGFMPHTKYGNTKVFFFNSRENAPTKINPVGPYFDEKYSPYCTGFYEKSSMGQEKFLKFPFEK</sequence>
<evidence type="ECO:0008006" key="4">
    <source>
        <dbReference type="Google" id="ProtNLM"/>
    </source>
</evidence>
<name>A0ABW5B7T6_9BACT</name>
<keyword evidence="1" id="KW-0472">Membrane</keyword>
<keyword evidence="1" id="KW-0812">Transmembrane</keyword>
<evidence type="ECO:0000313" key="2">
    <source>
        <dbReference type="EMBL" id="MFD2202177.1"/>
    </source>
</evidence>
<proteinExistence type="predicted"/>